<dbReference type="PROSITE" id="PS51257">
    <property type="entry name" value="PROKAR_LIPOPROTEIN"/>
    <property type="match status" value="1"/>
</dbReference>
<dbReference type="EMBL" id="JAGKSB010000009">
    <property type="protein sequence ID" value="MBP3943723.1"/>
    <property type="molecule type" value="Genomic_DNA"/>
</dbReference>
<evidence type="ECO:0000313" key="1">
    <source>
        <dbReference type="EMBL" id="MBP3943723.1"/>
    </source>
</evidence>
<accession>A0A8T4HBB3</accession>
<keyword evidence="2" id="KW-1185">Reference proteome</keyword>
<name>A0A8T4HBB3_9SPHI</name>
<dbReference type="Proteomes" id="UP000679691">
    <property type="component" value="Unassembled WGS sequence"/>
</dbReference>
<comment type="caution">
    <text evidence="1">The sequence shown here is derived from an EMBL/GenBank/DDBJ whole genome shotgun (WGS) entry which is preliminary data.</text>
</comment>
<sequence length="235" mass="25909">MHTKKSYTKRFRSYFLLFGLIACCGMLTSCFDFVEDINLKNNGSGTIKSTLNLSKSSSKVASLLKLKRINGIAIPSQEKIKSETEAMIRILKATPGISQVTYNLDFKSYIAQVSCSFSSITALNEFNKTLASHFKSSLGNANIYQYQAKSGTFSRTFTSPASLKSKFNSLSEADRTYFQDAFYTQITRFEKPIKSQLNKSAKIAAKGNAVLTKVKAIDLISGKSTLANTITLTSN</sequence>
<evidence type="ECO:0000313" key="2">
    <source>
        <dbReference type="Proteomes" id="UP000679691"/>
    </source>
</evidence>
<gene>
    <name evidence="1" type="ORF">J5U18_09130</name>
</gene>
<reference evidence="1" key="1">
    <citation type="submission" date="2021-03" db="EMBL/GenBank/DDBJ databases">
        <authorList>
            <person name="Lu T."/>
            <person name="Wang Q."/>
            <person name="Han X."/>
        </authorList>
    </citation>
    <scope>NUCLEOTIDE SEQUENCE</scope>
    <source>
        <strain evidence="1">WQ 2009</strain>
    </source>
</reference>
<proteinExistence type="predicted"/>
<dbReference type="AlphaFoldDB" id="A0A8T4HBB3"/>
<dbReference type="RefSeq" id="WP_353547225.1">
    <property type="nucleotide sequence ID" value="NZ_JAGKSB010000009.1"/>
</dbReference>
<protein>
    <submittedName>
        <fullName evidence="1">Uncharacterized protein</fullName>
    </submittedName>
</protein>
<organism evidence="1 2">
    <name type="scientific">Rhinopithecimicrobium faecis</name>
    <dbReference type="NCBI Taxonomy" id="2820698"/>
    <lineage>
        <taxon>Bacteria</taxon>
        <taxon>Pseudomonadati</taxon>
        <taxon>Bacteroidota</taxon>
        <taxon>Sphingobacteriia</taxon>
        <taxon>Sphingobacteriales</taxon>
        <taxon>Sphingobacteriaceae</taxon>
        <taxon>Rhinopithecimicrobium</taxon>
    </lineage>
</organism>